<feature type="transmembrane region" description="Helical" evidence="1">
    <location>
        <begin position="139"/>
        <end position="158"/>
    </location>
</feature>
<accession>A0ABW0RF57</accession>
<feature type="transmembrane region" description="Helical" evidence="1">
    <location>
        <begin position="111"/>
        <end position="133"/>
    </location>
</feature>
<dbReference type="EMBL" id="JBHSNQ010000184">
    <property type="protein sequence ID" value="MFC5542889.1"/>
    <property type="molecule type" value="Genomic_DNA"/>
</dbReference>
<dbReference type="Pfam" id="PF11193">
    <property type="entry name" value="DUF2812"/>
    <property type="match status" value="1"/>
</dbReference>
<proteinExistence type="predicted"/>
<dbReference type="RefSeq" id="WP_342470516.1">
    <property type="nucleotide sequence ID" value="NZ_JBHSNQ010000184.1"/>
</dbReference>
<keyword evidence="1" id="KW-0812">Transmembrane</keyword>
<dbReference type="InterPro" id="IPR021359">
    <property type="entry name" value="DUF2812"/>
</dbReference>
<comment type="caution">
    <text evidence="2">The sequence shown here is derived from an EMBL/GenBank/DDBJ whole genome shotgun (WGS) entry which is preliminary data.</text>
</comment>
<keyword evidence="1" id="KW-0472">Membrane</keyword>
<reference evidence="3" key="1">
    <citation type="journal article" date="2019" name="Int. J. Syst. Evol. Microbiol.">
        <title>The Global Catalogue of Microorganisms (GCM) 10K type strain sequencing project: providing services to taxonomists for standard genome sequencing and annotation.</title>
        <authorList>
            <consortium name="The Broad Institute Genomics Platform"/>
            <consortium name="The Broad Institute Genome Sequencing Center for Infectious Disease"/>
            <person name="Wu L."/>
            <person name="Ma J."/>
        </authorList>
    </citation>
    <scope>NUCLEOTIDE SEQUENCE [LARGE SCALE GENOMIC DNA]</scope>
    <source>
        <strain evidence="3">CCUG 56331</strain>
    </source>
</reference>
<keyword evidence="3" id="KW-1185">Reference proteome</keyword>
<sequence>MRKVKYRFFLDYEKEEKWINEMAKEGWHLEKFTTGRFVFTKGEPGTFIYRNEFLGNLSKKEKAEYFEFLQDSGATIVHEFFGWIYVKKPASEGTFELYTDASSKITYLNRILNTFLVLFLANIAGAGTNFTLLGQSDTGVMHGVVAFFNLFVAVLLSIPMMKINKNKKKLQEL</sequence>
<keyword evidence="1" id="KW-1133">Transmembrane helix</keyword>
<evidence type="ECO:0000313" key="2">
    <source>
        <dbReference type="EMBL" id="MFC5542889.1"/>
    </source>
</evidence>
<protein>
    <submittedName>
        <fullName evidence="2">DUF2812 domain-containing protein</fullName>
    </submittedName>
</protein>
<evidence type="ECO:0000256" key="1">
    <source>
        <dbReference type="SAM" id="Phobius"/>
    </source>
</evidence>
<name>A0ABW0RF57_9BACL</name>
<organism evidence="2 3">
    <name type="scientific">Ureibacillus suwonensis</name>
    <dbReference type="NCBI Taxonomy" id="313007"/>
    <lineage>
        <taxon>Bacteria</taxon>
        <taxon>Bacillati</taxon>
        <taxon>Bacillota</taxon>
        <taxon>Bacilli</taxon>
        <taxon>Bacillales</taxon>
        <taxon>Caryophanaceae</taxon>
        <taxon>Ureibacillus</taxon>
    </lineage>
</organism>
<gene>
    <name evidence="2" type="ORF">ACFPOH_14355</name>
</gene>
<evidence type="ECO:0000313" key="3">
    <source>
        <dbReference type="Proteomes" id="UP001595978"/>
    </source>
</evidence>
<dbReference type="Proteomes" id="UP001595978">
    <property type="component" value="Unassembled WGS sequence"/>
</dbReference>